<comment type="subcellular location">
    <subcellularLocation>
        <location evidence="1">Membrane</location>
        <topology evidence="1">Single-pass type I membrane protein</topology>
    </subcellularLocation>
</comment>
<keyword evidence="2" id="KW-0723">Serine/threonine-protein kinase</keyword>
<evidence type="ECO:0000313" key="9">
    <source>
        <dbReference type="EMBL" id="KAK9025543.1"/>
    </source>
</evidence>
<evidence type="ECO:0000313" key="10">
    <source>
        <dbReference type="Proteomes" id="UP001396334"/>
    </source>
</evidence>
<dbReference type="Proteomes" id="UP001396334">
    <property type="component" value="Unassembled WGS sequence"/>
</dbReference>
<keyword evidence="10" id="KW-1185">Reference proteome</keyword>
<evidence type="ECO:0000256" key="1">
    <source>
        <dbReference type="ARBA" id="ARBA00004479"/>
    </source>
</evidence>
<accession>A0ABR2SJY6</accession>
<evidence type="ECO:0000256" key="5">
    <source>
        <dbReference type="ARBA" id="ARBA00022989"/>
    </source>
</evidence>
<dbReference type="EMBL" id="JBBPBN010000013">
    <property type="protein sequence ID" value="KAK9025543.1"/>
    <property type="molecule type" value="Genomic_DNA"/>
</dbReference>
<protein>
    <submittedName>
        <fullName evidence="9">Uncharacterized protein</fullName>
    </submittedName>
</protein>
<keyword evidence="2" id="KW-0418">Kinase</keyword>
<evidence type="ECO:0000256" key="4">
    <source>
        <dbReference type="ARBA" id="ARBA00022729"/>
    </source>
</evidence>
<comment type="caution">
    <text evidence="9">The sequence shown here is derived from an EMBL/GenBank/DDBJ whole genome shotgun (WGS) entry which is preliminary data.</text>
</comment>
<keyword evidence="2" id="KW-0808">Transferase</keyword>
<sequence>MELGDVSDDEKVMVRKMIITAFWCIQSKPVDRPSMSKILKMLETDVELLEMPPKPFYQLPPETPMEANGCESSDKEPSTSSYMGIDT</sequence>
<evidence type="ECO:0000256" key="3">
    <source>
        <dbReference type="ARBA" id="ARBA00022692"/>
    </source>
</evidence>
<keyword evidence="3" id="KW-0812">Transmembrane</keyword>
<keyword evidence="6" id="KW-0472">Membrane</keyword>
<gene>
    <name evidence="9" type="ORF">V6N11_038407</name>
</gene>
<dbReference type="InterPro" id="IPR045874">
    <property type="entry name" value="LRK10/LRL21-25-like"/>
</dbReference>
<proteinExistence type="predicted"/>
<dbReference type="PANTHER" id="PTHR27009">
    <property type="entry name" value="RUST RESISTANCE KINASE LR10-RELATED"/>
    <property type="match status" value="1"/>
</dbReference>
<evidence type="ECO:0000256" key="2">
    <source>
        <dbReference type="ARBA" id="ARBA00022527"/>
    </source>
</evidence>
<evidence type="ECO:0000256" key="6">
    <source>
        <dbReference type="ARBA" id="ARBA00023136"/>
    </source>
</evidence>
<reference evidence="9 10" key="1">
    <citation type="journal article" date="2024" name="G3 (Bethesda)">
        <title>Genome assembly of Hibiscus sabdariffa L. provides insights into metabolisms of medicinal natural products.</title>
        <authorList>
            <person name="Kim T."/>
        </authorList>
    </citation>
    <scope>NUCLEOTIDE SEQUENCE [LARGE SCALE GENOMIC DNA]</scope>
    <source>
        <strain evidence="9">TK-2024</strain>
        <tissue evidence="9">Old leaves</tissue>
    </source>
</reference>
<evidence type="ECO:0000256" key="8">
    <source>
        <dbReference type="SAM" id="MobiDB-lite"/>
    </source>
</evidence>
<keyword evidence="7" id="KW-0325">Glycoprotein</keyword>
<evidence type="ECO:0000256" key="7">
    <source>
        <dbReference type="ARBA" id="ARBA00023180"/>
    </source>
</evidence>
<keyword evidence="4" id="KW-0732">Signal</keyword>
<feature type="region of interest" description="Disordered" evidence="8">
    <location>
        <begin position="55"/>
        <end position="87"/>
    </location>
</feature>
<organism evidence="9 10">
    <name type="scientific">Hibiscus sabdariffa</name>
    <name type="common">roselle</name>
    <dbReference type="NCBI Taxonomy" id="183260"/>
    <lineage>
        <taxon>Eukaryota</taxon>
        <taxon>Viridiplantae</taxon>
        <taxon>Streptophyta</taxon>
        <taxon>Embryophyta</taxon>
        <taxon>Tracheophyta</taxon>
        <taxon>Spermatophyta</taxon>
        <taxon>Magnoliopsida</taxon>
        <taxon>eudicotyledons</taxon>
        <taxon>Gunneridae</taxon>
        <taxon>Pentapetalae</taxon>
        <taxon>rosids</taxon>
        <taxon>malvids</taxon>
        <taxon>Malvales</taxon>
        <taxon>Malvaceae</taxon>
        <taxon>Malvoideae</taxon>
        <taxon>Hibiscus</taxon>
    </lineage>
</organism>
<feature type="compositionally biased region" description="Polar residues" evidence="8">
    <location>
        <begin position="78"/>
        <end position="87"/>
    </location>
</feature>
<keyword evidence="5" id="KW-1133">Transmembrane helix</keyword>
<name>A0ABR2SJY6_9ROSI</name>